<dbReference type="EMBL" id="JAVRBK010000008">
    <property type="protein sequence ID" value="KAK5640241.1"/>
    <property type="molecule type" value="Genomic_DNA"/>
</dbReference>
<reference evidence="2 3" key="1">
    <citation type="journal article" date="2024" name="Insects">
        <title>An Improved Chromosome-Level Genome Assembly of the Firefly Pyrocoelia pectoralis.</title>
        <authorList>
            <person name="Fu X."/>
            <person name="Meyer-Rochow V.B."/>
            <person name="Ballantyne L."/>
            <person name="Zhu X."/>
        </authorList>
    </citation>
    <scope>NUCLEOTIDE SEQUENCE [LARGE SCALE GENOMIC DNA]</scope>
    <source>
        <strain evidence="2">XCY_ONT2</strain>
    </source>
</reference>
<evidence type="ECO:0000256" key="1">
    <source>
        <dbReference type="SAM" id="MobiDB-lite"/>
    </source>
</evidence>
<evidence type="ECO:0000313" key="3">
    <source>
        <dbReference type="Proteomes" id="UP001329430"/>
    </source>
</evidence>
<evidence type="ECO:0000313" key="2">
    <source>
        <dbReference type="EMBL" id="KAK5640241.1"/>
    </source>
</evidence>
<keyword evidence="3" id="KW-1185">Reference proteome</keyword>
<organism evidence="2 3">
    <name type="scientific">Pyrocoelia pectoralis</name>
    <dbReference type="NCBI Taxonomy" id="417401"/>
    <lineage>
        <taxon>Eukaryota</taxon>
        <taxon>Metazoa</taxon>
        <taxon>Ecdysozoa</taxon>
        <taxon>Arthropoda</taxon>
        <taxon>Hexapoda</taxon>
        <taxon>Insecta</taxon>
        <taxon>Pterygota</taxon>
        <taxon>Neoptera</taxon>
        <taxon>Endopterygota</taxon>
        <taxon>Coleoptera</taxon>
        <taxon>Polyphaga</taxon>
        <taxon>Elateriformia</taxon>
        <taxon>Elateroidea</taxon>
        <taxon>Lampyridae</taxon>
        <taxon>Lampyrinae</taxon>
        <taxon>Pyrocoelia</taxon>
    </lineage>
</organism>
<name>A0AAN7V7C4_9COLE</name>
<dbReference type="Proteomes" id="UP001329430">
    <property type="component" value="Chromosome 8"/>
</dbReference>
<dbReference type="AlphaFoldDB" id="A0AAN7V7C4"/>
<proteinExistence type="predicted"/>
<accession>A0AAN7V7C4</accession>
<feature type="compositionally biased region" description="Low complexity" evidence="1">
    <location>
        <begin position="89"/>
        <end position="103"/>
    </location>
</feature>
<feature type="region of interest" description="Disordered" evidence="1">
    <location>
        <begin position="83"/>
        <end position="137"/>
    </location>
</feature>
<gene>
    <name evidence="2" type="ORF">RI129_011052</name>
</gene>
<protein>
    <submittedName>
        <fullName evidence="2">Uncharacterized protein</fullName>
    </submittedName>
</protein>
<sequence length="137" mass="16229">MVYSFRFLKYILIKAANYINNQHLIKCTTPKNKKNAPPPPVFHYDHSDSHLIIHVPHHVKTVHHVRKVFIPIVKKVYVKEKPAKDWESADWSSKDWSSSASAETWKPPTKSDWHSKKNWTKPSWSKKGWSKWSKWSK</sequence>
<comment type="caution">
    <text evidence="2">The sequence shown here is derived from an EMBL/GenBank/DDBJ whole genome shotgun (WGS) entry which is preliminary data.</text>
</comment>
<feature type="compositionally biased region" description="Low complexity" evidence="1">
    <location>
        <begin position="120"/>
        <end position="137"/>
    </location>
</feature>